<dbReference type="RefSeq" id="WP_284316260.1">
    <property type="nucleotide sequence ID" value="NZ_BSPC01000069.1"/>
</dbReference>
<name>A0ABQ6CTA0_9HYPH</name>
<evidence type="ECO:0000259" key="2">
    <source>
        <dbReference type="Pfam" id="PF09722"/>
    </source>
</evidence>
<dbReference type="Proteomes" id="UP001156882">
    <property type="component" value="Unassembled WGS sequence"/>
</dbReference>
<protein>
    <submittedName>
        <fullName evidence="3">XRE family transcriptional regulator</fullName>
    </submittedName>
</protein>
<accession>A0ABQ6CTA0</accession>
<dbReference type="Pfam" id="PF09722">
    <property type="entry name" value="Xre_MbcA_ParS_C"/>
    <property type="match status" value="1"/>
</dbReference>
<feature type="region of interest" description="Disordered" evidence="1">
    <location>
        <begin position="1"/>
        <end position="25"/>
    </location>
</feature>
<reference evidence="4" key="1">
    <citation type="journal article" date="2019" name="Int. J. Syst. Evol. Microbiol.">
        <title>The Global Catalogue of Microorganisms (GCM) 10K type strain sequencing project: providing services to taxonomists for standard genome sequencing and annotation.</title>
        <authorList>
            <consortium name="The Broad Institute Genomics Platform"/>
            <consortium name="The Broad Institute Genome Sequencing Center for Infectious Disease"/>
            <person name="Wu L."/>
            <person name="Ma J."/>
        </authorList>
    </citation>
    <scope>NUCLEOTIDE SEQUENCE [LARGE SCALE GENOMIC DNA]</scope>
    <source>
        <strain evidence="4">NBRC 101365</strain>
    </source>
</reference>
<dbReference type="InterPro" id="IPR024467">
    <property type="entry name" value="Xre/MbcA/ParS-like_toxin-bd"/>
</dbReference>
<organism evidence="3 4">
    <name type="scientific">Labrys miyagiensis</name>
    <dbReference type="NCBI Taxonomy" id="346912"/>
    <lineage>
        <taxon>Bacteria</taxon>
        <taxon>Pseudomonadati</taxon>
        <taxon>Pseudomonadota</taxon>
        <taxon>Alphaproteobacteria</taxon>
        <taxon>Hyphomicrobiales</taxon>
        <taxon>Xanthobacteraceae</taxon>
        <taxon>Labrys</taxon>
    </lineage>
</organism>
<comment type="caution">
    <text evidence="3">The sequence shown here is derived from an EMBL/GenBank/DDBJ whole genome shotgun (WGS) entry which is preliminary data.</text>
</comment>
<keyword evidence="4" id="KW-1185">Reference proteome</keyword>
<feature type="domain" description="Antitoxin Xre/MbcA/ParS-like toxin-binding" evidence="2">
    <location>
        <begin position="100"/>
        <end position="146"/>
    </location>
</feature>
<evidence type="ECO:0000313" key="4">
    <source>
        <dbReference type="Proteomes" id="UP001156882"/>
    </source>
</evidence>
<dbReference type="EMBL" id="BSPC01000069">
    <property type="protein sequence ID" value="GLS23345.1"/>
    <property type="molecule type" value="Genomic_DNA"/>
</dbReference>
<proteinExistence type="predicted"/>
<gene>
    <name evidence="3" type="ORF">GCM10007874_63650</name>
</gene>
<evidence type="ECO:0000313" key="3">
    <source>
        <dbReference type="EMBL" id="GLS23345.1"/>
    </source>
</evidence>
<sequence>MAKSAISDSVRKKAPSKASAGTWPQRNPLTGRYEFVSKYFDATGKVSVDRVAAGFGMSKLQLAETIGVKRETVYRSARALGRKPQSRTIEMLEIIARIAAWAGGEVQAMAWYRAEPIPAFGGRTAEALVKDGKAAALRDYLDHIATGGFA</sequence>
<evidence type="ECO:0000256" key="1">
    <source>
        <dbReference type="SAM" id="MobiDB-lite"/>
    </source>
</evidence>